<evidence type="ECO:0000313" key="2">
    <source>
        <dbReference type="EMBL" id="AEF95120.1"/>
    </source>
</evidence>
<keyword evidence="3" id="KW-1185">Reference proteome</keyword>
<protein>
    <submittedName>
        <fullName evidence="2">Uncharacterized protein</fullName>
    </submittedName>
</protein>
<dbReference type="Proteomes" id="UP000009226">
    <property type="component" value="Chromosome"/>
</dbReference>
<keyword evidence="1" id="KW-1133">Transmembrane helix</keyword>
<proteinExistence type="predicted"/>
<organism evidence="2 3">
    <name type="scientific">Desulfotomaculum nigrificans (strain DSM 14880 / VKM B-2319 / CO-1-SRB)</name>
    <name type="common">Desulfotomaculum carboxydivorans</name>
    <dbReference type="NCBI Taxonomy" id="868595"/>
    <lineage>
        <taxon>Bacteria</taxon>
        <taxon>Bacillati</taxon>
        <taxon>Bacillota</taxon>
        <taxon>Clostridia</taxon>
        <taxon>Eubacteriales</taxon>
        <taxon>Desulfotomaculaceae</taxon>
        <taxon>Desulfotomaculum</taxon>
    </lineage>
</organism>
<keyword evidence="1" id="KW-0472">Membrane</keyword>
<evidence type="ECO:0000256" key="1">
    <source>
        <dbReference type="SAM" id="Phobius"/>
    </source>
</evidence>
<evidence type="ECO:0000313" key="3">
    <source>
        <dbReference type="Proteomes" id="UP000009226"/>
    </source>
</evidence>
<feature type="transmembrane region" description="Helical" evidence="1">
    <location>
        <begin position="35"/>
        <end position="57"/>
    </location>
</feature>
<name>F6B389_DESCC</name>
<accession>F6B389</accession>
<dbReference type="AlphaFoldDB" id="F6B389"/>
<gene>
    <name evidence="2" type="ordered locus">Desca_2285</name>
</gene>
<dbReference type="EMBL" id="CP002736">
    <property type="protein sequence ID" value="AEF95120.1"/>
    <property type="molecule type" value="Genomic_DNA"/>
</dbReference>
<dbReference type="HOGENOM" id="CLU_210870_0_0_9"/>
<sequence length="58" mass="6623">MPEVKVRQQEQPVVTAAQARADDEYFELQPIEKKLITYSLVLGIGLLVVFILAFEVFK</sequence>
<dbReference type="RefSeq" id="WP_003541820.1">
    <property type="nucleotide sequence ID" value="NC_015565.1"/>
</dbReference>
<reference evidence="2" key="1">
    <citation type="submission" date="2011-05" db="EMBL/GenBank/DDBJ databases">
        <title>Complete sequence of Desulfotomaculum carboxydivorans CO-1-SRB.</title>
        <authorList>
            <consortium name="US DOE Joint Genome Institute"/>
            <person name="Lucas S."/>
            <person name="Han J."/>
            <person name="Lapidus A."/>
            <person name="Cheng J.-F."/>
            <person name="Goodwin L."/>
            <person name="Pitluck S."/>
            <person name="Peters L."/>
            <person name="Mikhailova N."/>
            <person name="Lu M."/>
            <person name="Han C."/>
            <person name="Tapia R."/>
            <person name="Land M."/>
            <person name="Hauser L."/>
            <person name="Kyrpides N."/>
            <person name="Ivanova N."/>
            <person name="Pagani I."/>
            <person name="Stams A."/>
            <person name="Plugge C."/>
            <person name="Muyzer G."/>
            <person name="Kuever J."/>
            <person name="Parshina S."/>
            <person name="Ivanova A."/>
            <person name="Nazina T."/>
            <person name="Woyke T."/>
        </authorList>
    </citation>
    <scope>NUCLEOTIDE SEQUENCE [LARGE SCALE GENOMIC DNA]</scope>
    <source>
        <strain evidence="2">CO-1-SRB</strain>
    </source>
</reference>
<keyword evidence="1" id="KW-0812">Transmembrane</keyword>
<dbReference type="KEGG" id="dca:Desca_2285"/>